<dbReference type="InterPro" id="IPR011234">
    <property type="entry name" value="Fumarylacetoacetase-like_C"/>
</dbReference>
<reference evidence="2 3" key="1">
    <citation type="journal article" date="2010" name="Stand. Genomic Sci.">
        <title>Complete genome sequence of Conexibacter woesei type strain (ID131577).</title>
        <authorList>
            <person name="Pukall R."/>
            <person name="Lapidus A."/>
            <person name="Glavina Del Rio T."/>
            <person name="Copeland A."/>
            <person name="Tice H."/>
            <person name="Cheng J.-F."/>
            <person name="Lucas S."/>
            <person name="Chen F."/>
            <person name="Nolan M."/>
            <person name="Bruce D."/>
            <person name="Goodwin L."/>
            <person name="Pitluck S."/>
            <person name="Mavromatis K."/>
            <person name="Ivanova N."/>
            <person name="Ovchinnikova G."/>
            <person name="Pati A."/>
            <person name="Chen A."/>
            <person name="Palaniappan K."/>
            <person name="Land M."/>
            <person name="Hauser L."/>
            <person name="Chang Y.-J."/>
            <person name="Jeffries C.D."/>
            <person name="Chain P."/>
            <person name="Meincke L."/>
            <person name="Sims D."/>
            <person name="Brettin T."/>
            <person name="Detter J.C."/>
            <person name="Rohde M."/>
            <person name="Goeker M."/>
            <person name="Bristow J."/>
            <person name="Eisen J.A."/>
            <person name="Markowitz V."/>
            <person name="Kyrpides N.C."/>
            <person name="Klenk H.-P."/>
            <person name="Hugenholtz P."/>
        </authorList>
    </citation>
    <scope>NUCLEOTIDE SEQUENCE [LARGE SCALE GENOMIC DNA]</scope>
    <source>
        <strain evidence="3">DSM 14684 / CIP 108061 / JCM 11494 / NBRC 100937 / ID131577</strain>
    </source>
</reference>
<dbReference type="Gene3D" id="3.90.850.10">
    <property type="entry name" value="Fumarylacetoacetase-like, C-terminal domain"/>
    <property type="match status" value="1"/>
</dbReference>
<name>D3F4F6_CONWI</name>
<keyword evidence="3" id="KW-1185">Reference proteome</keyword>
<dbReference type="EMBL" id="CP001854">
    <property type="protein sequence ID" value="ADB50528.1"/>
    <property type="molecule type" value="Genomic_DNA"/>
</dbReference>
<keyword evidence="2" id="KW-0378">Hydrolase</keyword>
<dbReference type="Proteomes" id="UP000008229">
    <property type="component" value="Chromosome"/>
</dbReference>
<dbReference type="STRING" id="469383.Cwoe_2103"/>
<organism evidence="2 3">
    <name type="scientific">Conexibacter woesei (strain DSM 14684 / CCUG 47730 / CIP 108061 / JCM 11494 / NBRC 100937 / ID131577)</name>
    <dbReference type="NCBI Taxonomy" id="469383"/>
    <lineage>
        <taxon>Bacteria</taxon>
        <taxon>Bacillati</taxon>
        <taxon>Actinomycetota</taxon>
        <taxon>Thermoleophilia</taxon>
        <taxon>Solirubrobacterales</taxon>
        <taxon>Conexibacteraceae</taxon>
        <taxon>Conexibacter</taxon>
    </lineage>
</organism>
<dbReference type="AlphaFoldDB" id="D3F4F6"/>
<dbReference type="InterPro" id="IPR036663">
    <property type="entry name" value="Fumarylacetoacetase_C_sf"/>
</dbReference>
<proteinExistence type="predicted"/>
<evidence type="ECO:0000313" key="3">
    <source>
        <dbReference type="Proteomes" id="UP000008229"/>
    </source>
</evidence>
<evidence type="ECO:0000259" key="1">
    <source>
        <dbReference type="Pfam" id="PF01557"/>
    </source>
</evidence>
<dbReference type="SUPFAM" id="SSF56529">
    <property type="entry name" value="FAH"/>
    <property type="match status" value="1"/>
</dbReference>
<dbReference type="RefSeq" id="WP_012933579.1">
    <property type="nucleotide sequence ID" value="NC_013739.1"/>
</dbReference>
<feature type="domain" description="Fumarylacetoacetase-like C-terminal" evidence="1">
    <location>
        <begin position="62"/>
        <end position="264"/>
    </location>
</feature>
<dbReference type="eggNOG" id="COG0179">
    <property type="taxonomic scope" value="Bacteria"/>
</dbReference>
<sequence>MRACLFVTPTGETGVGRIEGESVVAVNAPDVPAYLTTGGEDVGQHMLCDVTLLAPVPRPPSVRDFYCFHGHAKTAMGRRGREVPPEWYSAPRFYFSNAVAIVDPEREVRFPEACAERDYELELAAVVGTDGRIAGFTIMNDWSARDLQREEMTVGLGPVKGKDFATSIGPCVLSADAFRGRDLQMIARVNGEIRTKGSSGLMYHSWESVLAHAARDTRLQPGDILGSGTVDGGCILEHGDGRWLQPGDVVELEIEEIGVLRNRVAPEAGA</sequence>
<dbReference type="PANTHER" id="PTHR43211:SF1">
    <property type="entry name" value="BLL6422 PROTEIN"/>
    <property type="match status" value="1"/>
</dbReference>
<dbReference type="KEGG" id="cwo:Cwoe_2103"/>
<gene>
    <name evidence="2" type="ordered locus">Cwoe_2103</name>
</gene>
<dbReference type="HOGENOM" id="CLU_028458_3_0_11"/>
<evidence type="ECO:0000313" key="2">
    <source>
        <dbReference type="EMBL" id="ADB50528.1"/>
    </source>
</evidence>
<accession>D3F4F6</accession>
<dbReference type="PANTHER" id="PTHR43211">
    <property type="entry name" value="FUMARYLACETOACETATE HYDROLASE"/>
    <property type="match status" value="1"/>
</dbReference>
<dbReference type="Pfam" id="PF01557">
    <property type="entry name" value="FAA_hydrolase"/>
    <property type="match status" value="1"/>
</dbReference>
<dbReference type="GO" id="GO:0016787">
    <property type="term" value="F:hydrolase activity"/>
    <property type="evidence" value="ECO:0007669"/>
    <property type="project" value="UniProtKB-KW"/>
</dbReference>
<protein>
    <submittedName>
        <fullName evidence="2">Fumarylacetoacetate (FAA) hydrolase</fullName>
    </submittedName>
</protein>
<reference evidence="3" key="2">
    <citation type="submission" date="2010-01" db="EMBL/GenBank/DDBJ databases">
        <title>The complete genome of Conexibacter woesei DSM 14684.</title>
        <authorList>
            <consortium name="US DOE Joint Genome Institute (JGI-PGF)"/>
            <person name="Lucas S."/>
            <person name="Copeland A."/>
            <person name="Lapidus A."/>
            <person name="Glavina del Rio T."/>
            <person name="Dalin E."/>
            <person name="Tice H."/>
            <person name="Bruce D."/>
            <person name="Goodwin L."/>
            <person name="Pitluck S."/>
            <person name="Kyrpides N."/>
            <person name="Mavromatis K."/>
            <person name="Ivanova N."/>
            <person name="Mikhailova N."/>
            <person name="Chertkov O."/>
            <person name="Brettin T."/>
            <person name="Detter J.C."/>
            <person name="Han C."/>
            <person name="Larimer F."/>
            <person name="Land M."/>
            <person name="Hauser L."/>
            <person name="Markowitz V."/>
            <person name="Cheng J.-F."/>
            <person name="Hugenholtz P."/>
            <person name="Woyke T."/>
            <person name="Wu D."/>
            <person name="Pukall R."/>
            <person name="Steenblock K."/>
            <person name="Schneider S."/>
            <person name="Klenk H.-P."/>
            <person name="Eisen J.A."/>
        </authorList>
    </citation>
    <scope>NUCLEOTIDE SEQUENCE [LARGE SCALE GENOMIC DNA]</scope>
    <source>
        <strain evidence="3">DSM 14684 / CIP 108061 / JCM 11494 / NBRC 100937 / ID131577</strain>
    </source>
</reference>